<keyword evidence="5" id="KW-0949">S-adenosyl-L-methionine</keyword>
<dbReference type="AlphaFoldDB" id="A0A2T0Z349"/>
<evidence type="ECO:0000313" key="8">
    <source>
        <dbReference type="EMBL" id="PRZ30769.1"/>
    </source>
</evidence>
<protein>
    <submittedName>
        <fullName evidence="8">16S rRNA (Guanine1207-N2)-methyltransferase</fullName>
    </submittedName>
</protein>
<dbReference type="Gene3D" id="3.40.50.150">
    <property type="entry name" value="Vaccinia Virus protein VP39"/>
    <property type="match status" value="2"/>
</dbReference>
<dbReference type="GO" id="GO:0005737">
    <property type="term" value="C:cytoplasm"/>
    <property type="evidence" value="ECO:0007669"/>
    <property type="project" value="InterPro"/>
</dbReference>
<dbReference type="PANTHER" id="PTHR47816">
    <property type="entry name" value="RIBOSOMAL RNA SMALL SUBUNIT METHYLTRANSFERASE C"/>
    <property type="match status" value="1"/>
</dbReference>
<dbReference type="Pfam" id="PF26049">
    <property type="entry name" value="RLMG_N"/>
    <property type="match status" value="1"/>
</dbReference>
<dbReference type="InterPro" id="IPR017237">
    <property type="entry name" value="RLMG"/>
</dbReference>
<sequence>MNTFVSGFGTVTLSRYPSRPDDQLQASDSADAYLLAELHELDLPDDAAVLVVNDAFGALATPLAGQFHVTALSDSYISRLAVQQNLATNALADSVRFVSDPADLPDISYDAVLIRVPKALSLLENQLIGLRTHVTATSYVAAGAMIKHLPRAAGDLLERYVGPVQASLAVRKARLLRAAPTDDLGPLPALPPVTYTVDDPPLELSNHAGIFARDHLDLGTRALLPYLPNDLGAADVVDLGCGNGVLAIASALANPDARYTLIDESYAALESARINWDRHLPGRNVDIHAAEGLADAARDSVDVVLCNPPFHQAHVIGDALAWRMFTQAQQALRTTGSLYVVGNRHLAYHSKLKRFFRNVQQLGATDKFVVLRARR</sequence>
<evidence type="ECO:0000256" key="1">
    <source>
        <dbReference type="ARBA" id="ARBA00022490"/>
    </source>
</evidence>
<dbReference type="SUPFAM" id="SSF53335">
    <property type="entry name" value="S-adenosyl-L-methionine-dependent methyltransferases"/>
    <property type="match status" value="1"/>
</dbReference>
<keyword evidence="3 8" id="KW-0489">Methyltransferase</keyword>
<dbReference type="InterPro" id="IPR046977">
    <property type="entry name" value="RsmC/RlmG"/>
</dbReference>
<gene>
    <name evidence="8" type="ORF">CLV47_12911</name>
</gene>
<keyword evidence="2" id="KW-0698">rRNA processing</keyword>
<dbReference type="PROSITE" id="PS00092">
    <property type="entry name" value="N6_MTASE"/>
    <property type="match status" value="1"/>
</dbReference>
<keyword evidence="4 8" id="KW-0808">Transferase</keyword>
<evidence type="ECO:0000256" key="5">
    <source>
        <dbReference type="ARBA" id="ARBA00022691"/>
    </source>
</evidence>
<evidence type="ECO:0000259" key="7">
    <source>
        <dbReference type="Pfam" id="PF26049"/>
    </source>
</evidence>
<evidence type="ECO:0000256" key="2">
    <source>
        <dbReference type="ARBA" id="ARBA00022552"/>
    </source>
</evidence>
<dbReference type="PANTHER" id="PTHR47816:SF5">
    <property type="entry name" value="RIBOSOMAL RNA LARGE SUBUNIT METHYLTRANSFERASE G"/>
    <property type="match status" value="1"/>
</dbReference>
<dbReference type="Proteomes" id="UP000237752">
    <property type="component" value="Unassembled WGS sequence"/>
</dbReference>
<reference evidence="8 9" key="1">
    <citation type="submission" date="2018-03" db="EMBL/GenBank/DDBJ databases">
        <title>Genomic Encyclopedia of Archaeal and Bacterial Type Strains, Phase II (KMG-II): from individual species to whole genera.</title>
        <authorList>
            <person name="Goeker M."/>
        </authorList>
    </citation>
    <scope>NUCLEOTIDE SEQUENCE [LARGE SCALE GENOMIC DNA]</scope>
    <source>
        <strain evidence="8 9">DSM 100065</strain>
    </source>
</reference>
<dbReference type="OrthoDB" id="29650at2"/>
<dbReference type="InterPro" id="IPR007848">
    <property type="entry name" value="Small_mtfrase_dom"/>
</dbReference>
<feature type="domain" description="RlmG N-terminal" evidence="7">
    <location>
        <begin position="1"/>
        <end position="180"/>
    </location>
</feature>
<accession>A0A2T0Z349</accession>
<keyword evidence="1" id="KW-0963">Cytoplasm</keyword>
<dbReference type="InterPro" id="IPR029063">
    <property type="entry name" value="SAM-dependent_MTases_sf"/>
</dbReference>
<evidence type="ECO:0000256" key="3">
    <source>
        <dbReference type="ARBA" id="ARBA00022603"/>
    </source>
</evidence>
<dbReference type="CDD" id="cd02440">
    <property type="entry name" value="AdoMet_MTases"/>
    <property type="match status" value="1"/>
</dbReference>
<proteinExistence type="predicted"/>
<keyword evidence="9" id="KW-1185">Reference proteome</keyword>
<dbReference type="Pfam" id="PF05175">
    <property type="entry name" value="MTS"/>
    <property type="match status" value="1"/>
</dbReference>
<organism evidence="8 9">
    <name type="scientific">Antricoccus suffuscus</name>
    <dbReference type="NCBI Taxonomy" id="1629062"/>
    <lineage>
        <taxon>Bacteria</taxon>
        <taxon>Bacillati</taxon>
        <taxon>Actinomycetota</taxon>
        <taxon>Actinomycetes</taxon>
        <taxon>Geodermatophilales</taxon>
        <taxon>Antricoccaceae</taxon>
        <taxon>Antricoccus</taxon>
    </lineage>
</organism>
<evidence type="ECO:0000313" key="9">
    <source>
        <dbReference type="Proteomes" id="UP000237752"/>
    </source>
</evidence>
<name>A0A2T0Z349_9ACTN</name>
<dbReference type="GO" id="GO:0008990">
    <property type="term" value="F:rRNA (guanine-N2-)-methyltransferase activity"/>
    <property type="evidence" value="ECO:0007669"/>
    <property type="project" value="InterPro"/>
</dbReference>
<evidence type="ECO:0000259" key="6">
    <source>
        <dbReference type="Pfam" id="PF05175"/>
    </source>
</evidence>
<comment type="caution">
    <text evidence="8">The sequence shown here is derived from an EMBL/GenBank/DDBJ whole genome shotgun (WGS) entry which is preliminary data.</text>
</comment>
<dbReference type="EMBL" id="PVUE01000029">
    <property type="protein sequence ID" value="PRZ30769.1"/>
    <property type="molecule type" value="Genomic_DNA"/>
</dbReference>
<dbReference type="RefSeq" id="WP_106351057.1">
    <property type="nucleotide sequence ID" value="NZ_PVUE01000029.1"/>
</dbReference>
<dbReference type="InterPro" id="IPR002052">
    <property type="entry name" value="DNA_methylase_N6_adenine_CS"/>
</dbReference>
<dbReference type="InterPro" id="IPR058679">
    <property type="entry name" value="RlmG_N"/>
</dbReference>
<evidence type="ECO:0000256" key="4">
    <source>
        <dbReference type="ARBA" id="ARBA00022679"/>
    </source>
</evidence>
<feature type="domain" description="Methyltransferase small" evidence="6">
    <location>
        <begin position="203"/>
        <end position="372"/>
    </location>
</feature>
<dbReference type="PIRSF" id="PIRSF037565">
    <property type="entry name" value="RRNA_m2G_Mtase_RsmD_prd"/>
    <property type="match status" value="1"/>
</dbReference>
<dbReference type="GO" id="GO:0003676">
    <property type="term" value="F:nucleic acid binding"/>
    <property type="evidence" value="ECO:0007669"/>
    <property type="project" value="InterPro"/>
</dbReference>